<gene>
    <name evidence="7" type="ORF">AXX12_08025</name>
</gene>
<protein>
    <submittedName>
        <fullName evidence="7">Lipid A biosynthesis acyltransferase</fullName>
    </submittedName>
</protein>
<dbReference type="Proteomes" id="UP000076268">
    <property type="component" value="Unassembled WGS sequence"/>
</dbReference>
<dbReference type="PANTHER" id="PTHR30606:SF10">
    <property type="entry name" value="PHOSPHATIDYLINOSITOL MANNOSIDE ACYLTRANSFERASE"/>
    <property type="match status" value="1"/>
</dbReference>
<evidence type="ECO:0000256" key="5">
    <source>
        <dbReference type="ARBA" id="ARBA00023136"/>
    </source>
</evidence>
<dbReference type="PANTHER" id="PTHR30606">
    <property type="entry name" value="LIPID A BIOSYNTHESIS LAUROYL ACYLTRANSFERASE"/>
    <property type="match status" value="1"/>
</dbReference>
<evidence type="ECO:0000313" key="7">
    <source>
        <dbReference type="EMBL" id="KYZ76373.1"/>
    </source>
</evidence>
<evidence type="ECO:0000256" key="3">
    <source>
        <dbReference type="ARBA" id="ARBA00022519"/>
    </source>
</evidence>
<name>A0A154BQT9_ANASB</name>
<dbReference type="STRING" id="1794912.AXX12_08025"/>
<comment type="subcellular location">
    <subcellularLocation>
        <location evidence="1">Cell inner membrane</location>
    </subcellularLocation>
</comment>
<keyword evidence="8" id="KW-1185">Reference proteome</keyword>
<reference evidence="7 8" key="1">
    <citation type="submission" date="2016-02" db="EMBL/GenBank/DDBJ databases">
        <title>Anaerosporomusa subterraneum gen. nov., sp. nov., a spore-forming obligate anaerobe isolated from saprolite.</title>
        <authorList>
            <person name="Choi J.K."/>
            <person name="Shah M."/>
            <person name="Yee N."/>
        </authorList>
    </citation>
    <scope>NUCLEOTIDE SEQUENCE [LARGE SCALE GENOMIC DNA]</scope>
    <source>
        <strain evidence="7 8">RU4</strain>
    </source>
</reference>
<organism evidence="7 8">
    <name type="scientific">Anaerosporomusa subterranea</name>
    <dbReference type="NCBI Taxonomy" id="1794912"/>
    <lineage>
        <taxon>Bacteria</taxon>
        <taxon>Bacillati</taxon>
        <taxon>Bacillota</taxon>
        <taxon>Negativicutes</taxon>
        <taxon>Acetonemataceae</taxon>
        <taxon>Anaerosporomusa</taxon>
    </lineage>
</organism>
<dbReference type="GO" id="GO:0005886">
    <property type="term" value="C:plasma membrane"/>
    <property type="evidence" value="ECO:0007669"/>
    <property type="project" value="UniProtKB-SubCell"/>
</dbReference>
<evidence type="ECO:0000256" key="6">
    <source>
        <dbReference type="ARBA" id="ARBA00023315"/>
    </source>
</evidence>
<keyword evidence="5" id="KW-0472">Membrane</keyword>
<dbReference type="InterPro" id="IPR004960">
    <property type="entry name" value="LipA_acyltrans"/>
</dbReference>
<evidence type="ECO:0000256" key="2">
    <source>
        <dbReference type="ARBA" id="ARBA00022475"/>
    </source>
</evidence>
<dbReference type="GO" id="GO:0009247">
    <property type="term" value="P:glycolipid biosynthetic process"/>
    <property type="evidence" value="ECO:0007669"/>
    <property type="project" value="UniProtKB-ARBA"/>
</dbReference>
<keyword evidence="4 7" id="KW-0808">Transferase</keyword>
<keyword evidence="2" id="KW-1003">Cell membrane</keyword>
<dbReference type="AlphaFoldDB" id="A0A154BQT9"/>
<proteinExistence type="predicted"/>
<dbReference type="PIRSF" id="PIRSF026649">
    <property type="entry name" value="MsbB"/>
    <property type="match status" value="1"/>
</dbReference>
<evidence type="ECO:0000313" key="8">
    <source>
        <dbReference type="Proteomes" id="UP000076268"/>
    </source>
</evidence>
<sequence length="290" mass="32554">MTYHLIRLLSRIVNTLPLSGRHAIGNCIGEVSWLLLPHRRREMVINNISNGLSLHPQDAQVIAKASTTRFGRMIIEVFYQDKLNLNSVNALVAFRGREHLDTALAEGKGCILATAHSGNWEMMSAALCLNGYPLAAIAQKQHNEQMDRFINEQRRAPGAEIVYRSEVRDMVRLLDRGKIIGLLMDQDAHQKGVFVPFFDRLASTPAGPAAIARLRGAPIVPAFIHEVAPGKHEIIVHQAVRVAKTADRDADIYATTLQLTNIIEAHIRQYPSEWFWLHNRWKTQPPGCGR</sequence>
<dbReference type="GO" id="GO:0016746">
    <property type="term" value="F:acyltransferase activity"/>
    <property type="evidence" value="ECO:0007669"/>
    <property type="project" value="UniProtKB-KW"/>
</dbReference>
<accession>A0A154BQT9</accession>
<dbReference type="EMBL" id="LSGP01000017">
    <property type="protein sequence ID" value="KYZ76373.1"/>
    <property type="molecule type" value="Genomic_DNA"/>
</dbReference>
<evidence type="ECO:0000256" key="4">
    <source>
        <dbReference type="ARBA" id="ARBA00022679"/>
    </source>
</evidence>
<dbReference type="OrthoDB" id="9801955at2"/>
<keyword evidence="6 7" id="KW-0012">Acyltransferase</keyword>
<dbReference type="CDD" id="cd07984">
    <property type="entry name" value="LPLAT_LABLAT-like"/>
    <property type="match status" value="1"/>
</dbReference>
<comment type="caution">
    <text evidence="7">The sequence shown here is derived from an EMBL/GenBank/DDBJ whole genome shotgun (WGS) entry which is preliminary data.</text>
</comment>
<evidence type="ECO:0000256" key="1">
    <source>
        <dbReference type="ARBA" id="ARBA00004533"/>
    </source>
</evidence>
<dbReference type="Pfam" id="PF03279">
    <property type="entry name" value="Lip_A_acyltrans"/>
    <property type="match status" value="1"/>
</dbReference>
<keyword evidence="3" id="KW-0997">Cell inner membrane</keyword>